<dbReference type="SUPFAM" id="SSF53756">
    <property type="entry name" value="UDP-Glycosyltransferase/glycogen phosphorylase"/>
    <property type="match status" value="1"/>
</dbReference>
<evidence type="ECO:0000256" key="5">
    <source>
        <dbReference type="SAM" id="MobiDB-lite"/>
    </source>
</evidence>
<evidence type="ECO:0000256" key="3">
    <source>
        <dbReference type="ARBA" id="ARBA00022679"/>
    </source>
</evidence>
<dbReference type="CDD" id="cd03784">
    <property type="entry name" value="GT1_Gtf-like"/>
    <property type="match status" value="1"/>
</dbReference>
<feature type="domain" description="Erythromycin biosynthesis protein CIII-like C-terminal" evidence="6">
    <location>
        <begin position="280"/>
        <end position="429"/>
    </location>
</feature>
<comment type="caution">
    <text evidence="8">The sequence shown here is derived from an EMBL/GenBank/DDBJ whole genome shotgun (WGS) entry which is preliminary data.</text>
</comment>
<gene>
    <name evidence="8" type="ORF">GCM10022252_44970</name>
</gene>
<proteinExistence type="inferred from homology"/>
<keyword evidence="2" id="KW-0328">Glycosyltransferase</keyword>
<evidence type="ECO:0000313" key="9">
    <source>
        <dbReference type="Proteomes" id="UP001501251"/>
    </source>
</evidence>
<protein>
    <submittedName>
        <fullName evidence="8">DUF1205 domain-containing protein</fullName>
    </submittedName>
</protein>
<evidence type="ECO:0000256" key="1">
    <source>
        <dbReference type="ARBA" id="ARBA00006962"/>
    </source>
</evidence>
<dbReference type="InterPro" id="IPR048284">
    <property type="entry name" value="EryCIII-like_N"/>
</dbReference>
<reference evidence="9" key="1">
    <citation type="journal article" date="2019" name="Int. J. Syst. Evol. Microbiol.">
        <title>The Global Catalogue of Microorganisms (GCM) 10K type strain sequencing project: providing services to taxonomists for standard genome sequencing and annotation.</title>
        <authorList>
            <consortium name="The Broad Institute Genomics Platform"/>
            <consortium name="The Broad Institute Genome Sequencing Center for Infectious Disease"/>
            <person name="Wu L."/>
            <person name="Ma J."/>
        </authorList>
    </citation>
    <scope>NUCLEOTIDE SEQUENCE [LARGE SCALE GENOMIC DNA]</scope>
    <source>
        <strain evidence="9">JCM 17388</strain>
    </source>
</reference>
<feature type="domain" description="Erythromycin biosynthesis protein CIII-like N-terminal" evidence="7">
    <location>
        <begin position="119"/>
        <end position="264"/>
    </location>
</feature>
<comment type="similarity">
    <text evidence="1">Belongs to the glycosyltransferase 28 family.</text>
</comment>
<evidence type="ECO:0000259" key="7">
    <source>
        <dbReference type="Pfam" id="PF21036"/>
    </source>
</evidence>
<keyword evidence="4" id="KW-0045">Antibiotic biosynthesis</keyword>
<dbReference type="RefSeq" id="WP_344919976.1">
    <property type="nucleotide sequence ID" value="NZ_BAABAQ010000008.1"/>
</dbReference>
<sequence>MRILFATLPFRAHLYGLVPLAWALRSAGHEVCVAGSPDIIDDIAQIGLSGVSVGDRISLKERMAKVPIEWPMKMGRPASADESPGPCDPRGQRTGKSLQSDYGWGDPHVELEDVIAGISSTFFSDASFDDLVAFARVWRPDLVITDISAFPGAVAAQVVGAAHARLSLAVDRMAQLRAACRARFDTEGDPVRDWLRPILERYGHDFDETTALGQWTISATPPWIWQPEGVHYLPMRNVPFNGPSTTPRWVYEEPARRRVCISQGISHRDVTLTGGSSSRDLLEAVADLDVEVIATLNADQLGSVTLPDNVRAVDFVPFTELLPTCSAIVHEGGAGSFASALEHAVPQVIVPGDFKTEKWWAPVTIANGLEDRGAGVYAGNASTFTADVLRDSLKRVLEDPSYARNAARLRTEVRAMPSPNDLVPTLERLTAEHRASRR</sequence>
<dbReference type="InterPro" id="IPR050426">
    <property type="entry name" value="Glycosyltransferase_28"/>
</dbReference>
<dbReference type="EMBL" id="BAABAQ010000008">
    <property type="protein sequence ID" value="GAA4196906.1"/>
    <property type="molecule type" value="Genomic_DNA"/>
</dbReference>
<dbReference type="NCBIfam" id="TIGR04516">
    <property type="entry name" value="glycosyl_450act"/>
    <property type="match status" value="1"/>
</dbReference>
<accession>A0ABP8B3B7</accession>
<evidence type="ECO:0000256" key="4">
    <source>
        <dbReference type="ARBA" id="ARBA00023194"/>
    </source>
</evidence>
<dbReference type="PANTHER" id="PTHR48050">
    <property type="entry name" value="STEROL 3-BETA-GLUCOSYLTRANSFERASE"/>
    <property type="match status" value="1"/>
</dbReference>
<keyword evidence="9" id="KW-1185">Reference proteome</keyword>
<dbReference type="Gene3D" id="3.40.50.2000">
    <property type="entry name" value="Glycogen Phosphorylase B"/>
    <property type="match status" value="2"/>
</dbReference>
<evidence type="ECO:0000313" key="8">
    <source>
        <dbReference type="EMBL" id="GAA4196906.1"/>
    </source>
</evidence>
<dbReference type="Proteomes" id="UP001501251">
    <property type="component" value="Unassembled WGS sequence"/>
</dbReference>
<feature type="domain" description="Erythromycin biosynthesis protein CIII-like N-terminal" evidence="7">
    <location>
        <begin position="22"/>
        <end position="66"/>
    </location>
</feature>
<organism evidence="8 9">
    <name type="scientific">Streptosporangium oxazolinicum</name>
    <dbReference type="NCBI Taxonomy" id="909287"/>
    <lineage>
        <taxon>Bacteria</taxon>
        <taxon>Bacillati</taxon>
        <taxon>Actinomycetota</taxon>
        <taxon>Actinomycetes</taxon>
        <taxon>Streptosporangiales</taxon>
        <taxon>Streptosporangiaceae</taxon>
        <taxon>Streptosporangium</taxon>
    </lineage>
</organism>
<name>A0ABP8B3B7_9ACTN</name>
<dbReference type="Pfam" id="PF21036">
    <property type="entry name" value="EryCIII-like_N"/>
    <property type="match status" value="2"/>
</dbReference>
<dbReference type="Pfam" id="PF06722">
    <property type="entry name" value="EryCIII-like_C"/>
    <property type="match status" value="1"/>
</dbReference>
<keyword evidence="3" id="KW-0808">Transferase</keyword>
<evidence type="ECO:0000256" key="2">
    <source>
        <dbReference type="ARBA" id="ARBA00022676"/>
    </source>
</evidence>
<feature type="region of interest" description="Disordered" evidence="5">
    <location>
        <begin position="74"/>
        <end position="99"/>
    </location>
</feature>
<dbReference type="PANTHER" id="PTHR48050:SF13">
    <property type="entry name" value="STEROL 3-BETA-GLUCOSYLTRANSFERASE UGT80A2"/>
    <property type="match status" value="1"/>
</dbReference>
<dbReference type="InterPro" id="IPR030953">
    <property type="entry name" value="Glycosyl_450act"/>
</dbReference>
<dbReference type="InterPro" id="IPR002213">
    <property type="entry name" value="UDP_glucos_trans"/>
</dbReference>
<evidence type="ECO:0000259" key="6">
    <source>
        <dbReference type="Pfam" id="PF06722"/>
    </source>
</evidence>
<dbReference type="InterPro" id="IPR010610">
    <property type="entry name" value="EryCIII-like_C"/>
</dbReference>